<sequence>MQAKGFSASSSSGKKKDKAVNSLAVPQQQQVGGTAAALEKFALPEGAMFMGAWRMLDDSICDDLIHCFENNPRGQLRGMISMKGTHNLVQDNRMFDYQGTRHLILSRAFQTICFANNPMNCITRTTTVGLVDVLRLADDDALCEKGMRSWLQDIAKVQPSTSLWAASRACVGRITSEQSHFAVPVAYEWPASFQQNTQVSRSNFQYYPPGGGYKTFHTERTGGGQPEGSRHLVFMTYLNEVDDAGGTEFYHQKVTVQPKKGLTLVWPADWTFTHRGVPSPSQEKRIVTGWFNFVS</sequence>
<dbReference type="Gene3D" id="2.60.120.620">
    <property type="entry name" value="q2cbj1_9rhob like domain"/>
    <property type="match status" value="1"/>
</dbReference>
<dbReference type="EMBL" id="JH993049">
    <property type="protein sequence ID" value="EKX38383.1"/>
    <property type="molecule type" value="Genomic_DNA"/>
</dbReference>
<feature type="domain" description="Prolyl 4-hydroxylase alpha subunit Fe(2+) 2OG dioxygenase" evidence="2">
    <location>
        <begin position="204"/>
        <end position="292"/>
    </location>
</feature>
<dbReference type="AlphaFoldDB" id="L1IQ63"/>
<dbReference type="Pfam" id="PF13640">
    <property type="entry name" value="2OG-FeII_Oxy_3"/>
    <property type="match status" value="1"/>
</dbReference>
<dbReference type="EnsemblProtists" id="EKX38383">
    <property type="protein sequence ID" value="EKX38383"/>
    <property type="gene ID" value="GUITHDRAFT_144311"/>
</dbReference>
<reference evidence="3 5" key="1">
    <citation type="journal article" date="2012" name="Nature">
        <title>Algal genomes reveal evolutionary mosaicism and the fate of nucleomorphs.</title>
        <authorList>
            <consortium name="DOE Joint Genome Institute"/>
            <person name="Curtis B.A."/>
            <person name="Tanifuji G."/>
            <person name="Burki F."/>
            <person name="Gruber A."/>
            <person name="Irimia M."/>
            <person name="Maruyama S."/>
            <person name="Arias M.C."/>
            <person name="Ball S.G."/>
            <person name="Gile G.H."/>
            <person name="Hirakawa Y."/>
            <person name="Hopkins J.F."/>
            <person name="Kuo A."/>
            <person name="Rensing S.A."/>
            <person name="Schmutz J."/>
            <person name="Symeonidi A."/>
            <person name="Elias M."/>
            <person name="Eveleigh R.J."/>
            <person name="Herman E.K."/>
            <person name="Klute M.J."/>
            <person name="Nakayama T."/>
            <person name="Obornik M."/>
            <person name="Reyes-Prieto A."/>
            <person name="Armbrust E.V."/>
            <person name="Aves S.J."/>
            <person name="Beiko R.G."/>
            <person name="Coutinho P."/>
            <person name="Dacks J.B."/>
            <person name="Durnford D.G."/>
            <person name="Fast N.M."/>
            <person name="Green B.R."/>
            <person name="Grisdale C.J."/>
            <person name="Hempel F."/>
            <person name="Henrissat B."/>
            <person name="Hoppner M.P."/>
            <person name="Ishida K."/>
            <person name="Kim E."/>
            <person name="Koreny L."/>
            <person name="Kroth P.G."/>
            <person name="Liu Y."/>
            <person name="Malik S.B."/>
            <person name="Maier U.G."/>
            <person name="McRose D."/>
            <person name="Mock T."/>
            <person name="Neilson J.A."/>
            <person name="Onodera N.T."/>
            <person name="Poole A.M."/>
            <person name="Pritham E.J."/>
            <person name="Richards T.A."/>
            <person name="Rocap G."/>
            <person name="Roy S.W."/>
            <person name="Sarai C."/>
            <person name="Schaack S."/>
            <person name="Shirato S."/>
            <person name="Slamovits C.H."/>
            <person name="Spencer D.F."/>
            <person name="Suzuki S."/>
            <person name="Worden A.Z."/>
            <person name="Zauner S."/>
            <person name="Barry K."/>
            <person name="Bell C."/>
            <person name="Bharti A.K."/>
            <person name="Crow J.A."/>
            <person name="Grimwood J."/>
            <person name="Kramer R."/>
            <person name="Lindquist E."/>
            <person name="Lucas S."/>
            <person name="Salamov A."/>
            <person name="McFadden G.I."/>
            <person name="Lane C.E."/>
            <person name="Keeling P.J."/>
            <person name="Gray M.W."/>
            <person name="Grigoriev I.V."/>
            <person name="Archibald J.M."/>
        </authorList>
    </citation>
    <scope>NUCLEOTIDE SEQUENCE</scope>
    <source>
        <strain evidence="3 5">CCMP2712</strain>
    </source>
</reference>
<evidence type="ECO:0000313" key="3">
    <source>
        <dbReference type="EMBL" id="EKX38383.1"/>
    </source>
</evidence>
<dbReference type="GeneID" id="17295109"/>
<feature type="compositionally biased region" description="Low complexity" evidence="1">
    <location>
        <begin position="1"/>
        <end position="12"/>
    </location>
</feature>
<protein>
    <recommendedName>
        <fullName evidence="2">Prolyl 4-hydroxylase alpha subunit Fe(2+) 2OG dioxygenase domain-containing protein</fullName>
    </recommendedName>
</protein>
<evidence type="ECO:0000313" key="5">
    <source>
        <dbReference type="Proteomes" id="UP000011087"/>
    </source>
</evidence>
<evidence type="ECO:0000256" key="1">
    <source>
        <dbReference type="SAM" id="MobiDB-lite"/>
    </source>
</evidence>
<dbReference type="OrthoDB" id="199674at2759"/>
<evidence type="ECO:0000259" key="2">
    <source>
        <dbReference type="Pfam" id="PF13640"/>
    </source>
</evidence>
<reference evidence="5" key="2">
    <citation type="submission" date="2012-11" db="EMBL/GenBank/DDBJ databases">
        <authorList>
            <person name="Kuo A."/>
            <person name="Curtis B.A."/>
            <person name="Tanifuji G."/>
            <person name="Burki F."/>
            <person name="Gruber A."/>
            <person name="Irimia M."/>
            <person name="Maruyama S."/>
            <person name="Arias M.C."/>
            <person name="Ball S.G."/>
            <person name="Gile G.H."/>
            <person name="Hirakawa Y."/>
            <person name="Hopkins J.F."/>
            <person name="Rensing S.A."/>
            <person name="Schmutz J."/>
            <person name="Symeonidi A."/>
            <person name="Elias M."/>
            <person name="Eveleigh R.J."/>
            <person name="Herman E.K."/>
            <person name="Klute M.J."/>
            <person name="Nakayama T."/>
            <person name="Obornik M."/>
            <person name="Reyes-Prieto A."/>
            <person name="Armbrust E.V."/>
            <person name="Aves S.J."/>
            <person name="Beiko R.G."/>
            <person name="Coutinho P."/>
            <person name="Dacks J.B."/>
            <person name="Durnford D.G."/>
            <person name="Fast N.M."/>
            <person name="Green B.R."/>
            <person name="Grisdale C."/>
            <person name="Hempe F."/>
            <person name="Henrissat B."/>
            <person name="Hoppner M.P."/>
            <person name="Ishida K.-I."/>
            <person name="Kim E."/>
            <person name="Koreny L."/>
            <person name="Kroth P.G."/>
            <person name="Liu Y."/>
            <person name="Malik S.-B."/>
            <person name="Maier U.G."/>
            <person name="McRose D."/>
            <person name="Mock T."/>
            <person name="Neilson J.A."/>
            <person name="Onodera N.T."/>
            <person name="Poole A.M."/>
            <person name="Pritham E.J."/>
            <person name="Richards T.A."/>
            <person name="Rocap G."/>
            <person name="Roy S.W."/>
            <person name="Sarai C."/>
            <person name="Schaack S."/>
            <person name="Shirato S."/>
            <person name="Slamovits C.H."/>
            <person name="Spencer D.F."/>
            <person name="Suzuki S."/>
            <person name="Worden A.Z."/>
            <person name="Zauner S."/>
            <person name="Barry K."/>
            <person name="Bell C."/>
            <person name="Bharti A.K."/>
            <person name="Crow J.A."/>
            <person name="Grimwood J."/>
            <person name="Kramer R."/>
            <person name="Lindquist E."/>
            <person name="Lucas S."/>
            <person name="Salamov A."/>
            <person name="McFadden G.I."/>
            <person name="Lane C.E."/>
            <person name="Keeling P.J."/>
            <person name="Gray M.W."/>
            <person name="Grigoriev I.V."/>
            <person name="Archibald J.M."/>
        </authorList>
    </citation>
    <scope>NUCLEOTIDE SEQUENCE</scope>
    <source>
        <strain evidence="5">CCMP2712</strain>
    </source>
</reference>
<evidence type="ECO:0000313" key="4">
    <source>
        <dbReference type="EnsemblProtists" id="EKX38383"/>
    </source>
</evidence>
<dbReference type="InterPro" id="IPR044862">
    <property type="entry name" value="Pro_4_hyd_alph_FE2OG_OXY"/>
</dbReference>
<feature type="region of interest" description="Disordered" evidence="1">
    <location>
        <begin position="1"/>
        <end position="25"/>
    </location>
</feature>
<keyword evidence="5" id="KW-1185">Reference proteome</keyword>
<accession>L1IQ63</accession>
<name>L1IQ63_GUITC</name>
<gene>
    <name evidence="3" type="ORF">GUITHDRAFT_144311</name>
</gene>
<dbReference type="RefSeq" id="XP_005825363.1">
    <property type="nucleotide sequence ID" value="XM_005825306.1"/>
</dbReference>
<dbReference type="HOGENOM" id="CLU_944767_0_0_1"/>
<dbReference type="PaxDb" id="55529-EKX38383"/>
<dbReference type="Proteomes" id="UP000011087">
    <property type="component" value="Unassembled WGS sequence"/>
</dbReference>
<dbReference type="eggNOG" id="ENOG502S22Z">
    <property type="taxonomic scope" value="Eukaryota"/>
</dbReference>
<reference evidence="4" key="3">
    <citation type="submission" date="2015-06" db="UniProtKB">
        <authorList>
            <consortium name="EnsemblProtists"/>
        </authorList>
    </citation>
    <scope>IDENTIFICATION</scope>
</reference>
<dbReference type="KEGG" id="gtt:GUITHDRAFT_144311"/>
<proteinExistence type="predicted"/>
<organism evidence="3">
    <name type="scientific">Guillardia theta (strain CCMP2712)</name>
    <name type="common">Cryptophyte</name>
    <dbReference type="NCBI Taxonomy" id="905079"/>
    <lineage>
        <taxon>Eukaryota</taxon>
        <taxon>Cryptophyceae</taxon>
        <taxon>Pyrenomonadales</taxon>
        <taxon>Geminigeraceae</taxon>
        <taxon>Guillardia</taxon>
    </lineage>
</organism>